<sequence length="193" mass="22229">MILERERKEFQTTAMVKARDRSSKPLHNFSLPHLKWGNQRFLRCMKLSPNTSNSSSSLIPTSVISFQNTETDANGGIEAIRQKLMLDLREAADKMRDSILEDDSERPCWILDRMSGLYIFCQRRQNCFIASGTTLMQNMYYLNGLEVTPSVAYVIITNFMYYLNAPQATPSVAYVIIRNFRYYLNALKVTPST</sequence>
<comment type="caution">
    <text evidence="1">The sequence shown here is derived from an EMBL/GenBank/DDBJ whole genome shotgun (WGS) entry which is preliminary data.</text>
</comment>
<proteinExistence type="predicted"/>
<dbReference type="AlphaFoldDB" id="A0A438GJW5"/>
<dbReference type="EMBL" id="QGNW01000413">
    <property type="protein sequence ID" value="RVW72503.1"/>
    <property type="molecule type" value="Genomic_DNA"/>
</dbReference>
<organism evidence="1 2">
    <name type="scientific">Vitis vinifera</name>
    <name type="common">Grape</name>
    <dbReference type="NCBI Taxonomy" id="29760"/>
    <lineage>
        <taxon>Eukaryota</taxon>
        <taxon>Viridiplantae</taxon>
        <taxon>Streptophyta</taxon>
        <taxon>Embryophyta</taxon>
        <taxon>Tracheophyta</taxon>
        <taxon>Spermatophyta</taxon>
        <taxon>Magnoliopsida</taxon>
        <taxon>eudicotyledons</taxon>
        <taxon>Gunneridae</taxon>
        <taxon>Pentapetalae</taxon>
        <taxon>rosids</taxon>
        <taxon>Vitales</taxon>
        <taxon>Vitaceae</taxon>
        <taxon>Viteae</taxon>
        <taxon>Vitis</taxon>
    </lineage>
</organism>
<reference evidence="1 2" key="1">
    <citation type="journal article" date="2018" name="PLoS Genet.">
        <title>Population sequencing reveals clonal diversity and ancestral inbreeding in the grapevine cultivar Chardonnay.</title>
        <authorList>
            <person name="Roach M.J."/>
            <person name="Johnson D.L."/>
            <person name="Bohlmann J."/>
            <person name="van Vuuren H.J."/>
            <person name="Jones S.J."/>
            <person name="Pretorius I.S."/>
            <person name="Schmidt S.A."/>
            <person name="Borneman A.R."/>
        </authorList>
    </citation>
    <scope>NUCLEOTIDE SEQUENCE [LARGE SCALE GENOMIC DNA]</scope>
    <source>
        <strain evidence="2">cv. Chardonnay</strain>
        <tissue evidence="1">Leaf</tissue>
    </source>
</reference>
<protein>
    <submittedName>
        <fullName evidence="1">Uncharacterized protein</fullName>
    </submittedName>
</protein>
<dbReference type="Proteomes" id="UP000288805">
    <property type="component" value="Unassembled WGS sequence"/>
</dbReference>
<name>A0A438GJW5_VITVI</name>
<evidence type="ECO:0000313" key="2">
    <source>
        <dbReference type="Proteomes" id="UP000288805"/>
    </source>
</evidence>
<gene>
    <name evidence="1" type="ORF">CK203_053197</name>
</gene>
<evidence type="ECO:0000313" key="1">
    <source>
        <dbReference type="EMBL" id="RVW72503.1"/>
    </source>
</evidence>
<accession>A0A438GJW5</accession>